<dbReference type="AlphaFoldDB" id="A0A5E4VRP2"/>
<protein>
    <recommendedName>
        <fullName evidence="3">Aminoglycoside (3'') (9) adenylyltransferase</fullName>
        <ecNumber evidence="2">2.7.7.47</ecNumber>
    </recommendedName>
</protein>
<dbReference type="SUPFAM" id="SSF81301">
    <property type="entry name" value="Nucleotidyltransferase"/>
    <property type="match status" value="1"/>
</dbReference>
<dbReference type="InterPro" id="IPR043519">
    <property type="entry name" value="NT_sf"/>
</dbReference>
<feature type="domain" description="Polymerase nucleotidyl transferase" evidence="5">
    <location>
        <begin position="27"/>
        <end position="57"/>
    </location>
</feature>
<dbReference type="EC" id="2.7.7.47" evidence="2"/>
<dbReference type="Gene3D" id="3.30.460.10">
    <property type="entry name" value="Beta Polymerase, domain 2"/>
    <property type="match status" value="1"/>
</dbReference>
<name>A0A5E4VRP2_9BURK</name>
<dbReference type="GO" id="GO:0009012">
    <property type="term" value="F:aminoglycoside 3''-adenylyltransferase activity"/>
    <property type="evidence" value="ECO:0007669"/>
    <property type="project" value="UniProtKB-EC"/>
</dbReference>
<dbReference type="NCBIfam" id="NF010309">
    <property type="entry name" value="PRK13746.1"/>
    <property type="match status" value="1"/>
</dbReference>
<feature type="domain" description="Adenylyltransferase AadA C-terminal" evidence="6">
    <location>
        <begin position="151"/>
        <end position="254"/>
    </location>
</feature>
<evidence type="ECO:0000256" key="1">
    <source>
        <dbReference type="ARBA" id="ARBA00022679"/>
    </source>
</evidence>
<evidence type="ECO:0000256" key="4">
    <source>
        <dbReference type="ARBA" id="ARBA00048566"/>
    </source>
</evidence>
<evidence type="ECO:0000313" key="8">
    <source>
        <dbReference type="Proteomes" id="UP000343317"/>
    </source>
</evidence>
<dbReference type="RefSeq" id="WP_150621022.1">
    <property type="nucleotide sequence ID" value="NZ_CABPSM010000007.1"/>
</dbReference>
<keyword evidence="8" id="KW-1185">Reference proteome</keyword>
<gene>
    <name evidence="7" type="primary">ant1</name>
    <name evidence="7" type="ORF">PHO31112_02784</name>
</gene>
<reference evidence="7 8" key="1">
    <citation type="submission" date="2019-08" db="EMBL/GenBank/DDBJ databases">
        <authorList>
            <person name="Peeters C."/>
        </authorList>
    </citation>
    <scope>NUCLEOTIDE SEQUENCE [LARGE SCALE GENOMIC DNA]</scope>
    <source>
        <strain evidence="7 8">LMG 31112</strain>
    </source>
</reference>
<keyword evidence="1 7" id="KW-0808">Transferase</keyword>
<evidence type="ECO:0000259" key="5">
    <source>
        <dbReference type="Pfam" id="PF01909"/>
    </source>
</evidence>
<comment type="catalytic activity">
    <reaction evidence="4">
        <text>streptomycin + ATP = 3''-O-adenylylstreptomycin + diphosphate</text>
        <dbReference type="Rhea" id="RHEA:20245"/>
        <dbReference type="ChEBI" id="CHEBI:30616"/>
        <dbReference type="ChEBI" id="CHEBI:33019"/>
        <dbReference type="ChEBI" id="CHEBI:58007"/>
        <dbReference type="ChEBI" id="CHEBI:58605"/>
        <dbReference type="EC" id="2.7.7.47"/>
    </reaction>
</comment>
<keyword evidence="7" id="KW-0548">Nucleotidyltransferase</keyword>
<organism evidence="7 8">
    <name type="scientific">Pandoraea horticolens</name>
    <dbReference type="NCBI Taxonomy" id="2508298"/>
    <lineage>
        <taxon>Bacteria</taxon>
        <taxon>Pseudomonadati</taxon>
        <taxon>Pseudomonadota</taxon>
        <taxon>Betaproteobacteria</taxon>
        <taxon>Burkholderiales</taxon>
        <taxon>Burkholderiaceae</taxon>
        <taxon>Pandoraea</taxon>
    </lineage>
</organism>
<evidence type="ECO:0000256" key="2">
    <source>
        <dbReference type="ARBA" id="ARBA00035126"/>
    </source>
</evidence>
<evidence type="ECO:0000259" key="6">
    <source>
        <dbReference type="Pfam" id="PF13427"/>
    </source>
</evidence>
<dbReference type="CDD" id="cd05403">
    <property type="entry name" value="NT_KNTase_like"/>
    <property type="match status" value="1"/>
</dbReference>
<dbReference type="InterPro" id="IPR025184">
    <property type="entry name" value="AadA_C"/>
</dbReference>
<sequence>MTSLPIETLSQLSNVRIALQRFLAGNLRTIHLFGSAVDGGLKPNSDLDLMVSVSRPIAGAMREHIARELLAHSSPPGSAGLLRPLEVTIVALSELVPWEYPAMREMQFGEWLRTSIEEGYIEPPMVDHDLAILITKVRQQSETLYGPRAVDVFDPVPSADLQRSLLDTIALWNIGPDWEGDERNVILALARIWFTASTGAIASKDAAALWAMSRSPVEHRRVLARTLSSYLYGDQGKLTGNPTQMASFVRFCKAEIQCRLALGSAGSI</sequence>
<dbReference type="EMBL" id="CABPSM010000007">
    <property type="protein sequence ID" value="VVE14166.1"/>
    <property type="molecule type" value="Genomic_DNA"/>
</dbReference>
<accession>A0A5E4VRP2</accession>
<dbReference type="Proteomes" id="UP000343317">
    <property type="component" value="Unassembled WGS sequence"/>
</dbReference>
<evidence type="ECO:0000256" key="3">
    <source>
        <dbReference type="ARBA" id="ARBA00035252"/>
    </source>
</evidence>
<dbReference type="InterPro" id="IPR002934">
    <property type="entry name" value="Polymerase_NTP_transf_dom"/>
</dbReference>
<proteinExistence type="predicted"/>
<dbReference type="Pfam" id="PF01909">
    <property type="entry name" value="NTP_transf_2"/>
    <property type="match status" value="1"/>
</dbReference>
<evidence type="ECO:0000313" key="7">
    <source>
        <dbReference type="EMBL" id="VVE14166.1"/>
    </source>
</evidence>
<dbReference type="Pfam" id="PF13427">
    <property type="entry name" value="AadA_C"/>
    <property type="match status" value="1"/>
</dbReference>